<sequence>MSKKWSEQKKLFDQYLRQTSVNQNIIQKDENAGVERIGVNIILTIKSILDQIFIGTNKKSPFGTSFIDDVPKGDSQFNLYKF</sequence>
<dbReference type="EMBL" id="PDOD01000007">
    <property type="protein sequence ID" value="PYZ91558.1"/>
    <property type="molecule type" value="Genomic_DNA"/>
</dbReference>
<organism evidence="1 2">
    <name type="scientific">Salipaludibacillus keqinensis</name>
    <dbReference type="NCBI Taxonomy" id="2045207"/>
    <lineage>
        <taxon>Bacteria</taxon>
        <taxon>Bacillati</taxon>
        <taxon>Bacillota</taxon>
        <taxon>Bacilli</taxon>
        <taxon>Bacillales</taxon>
        <taxon>Bacillaceae</taxon>
    </lineage>
</organism>
<protein>
    <submittedName>
        <fullName evidence="1">Uncharacterized protein</fullName>
    </submittedName>
</protein>
<gene>
    <name evidence="1" type="ORF">CR194_19715</name>
</gene>
<reference evidence="1 2" key="1">
    <citation type="submission" date="2017-10" db="EMBL/GenBank/DDBJ databases">
        <title>Bacillus sp. nov., a halophilic bacterium isolated from a Keqin Lake.</title>
        <authorList>
            <person name="Wang H."/>
        </authorList>
    </citation>
    <scope>NUCLEOTIDE SEQUENCE [LARGE SCALE GENOMIC DNA]</scope>
    <source>
        <strain evidence="1 2">KQ-12</strain>
    </source>
</reference>
<proteinExistence type="predicted"/>
<name>A0A323T4K6_9BACI</name>
<keyword evidence="2" id="KW-1185">Reference proteome</keyword>
<dbReference type="Proteomes" id="UP000248214">
    <property type="component" value="Unassembled WGS sequence"/>
</dbReference>
<evidence type="ECO:0000313" key="1">
    <source>
        <dbReference type="EMBL" id="PYZ91558.1"/>
    </source>
</evidence>
<evidence type="ECO:0000313" key="2">
    <source>
        <dbReference type="Proteomes" id="UP000248214"/>
    </source>
</evidence>
<accession>A0A323T4K6</accession>
<comment type="caution">
    <text evidence="1">The sequence shown here is derived from an EMBL/GenBank/DDBJ whole genome shotgun (WGS) entry which is preliminary data.</text>
</comment>
<dbReference type="AlphaFoldDB" id="A0A323T4K6"/>